<keyword evidence="6" id="KW-0408">Iron</keyword>
<evidence type="ECO:0000256" key="10">
    <source>
        <dbReference type="ARBA" id="ARBA00023237"/>
    </source>
</evidence>
<gene>
    <name evidence="14" type="ORF">ACFS5M_08315</name>
</gene>
<dbReference type="SUPFAM" id="SSF56935">
    <property type="entry name" value="Porins"/>
    <property type="match status" value="1"/>
</dbReference>
<sequence>MIKKCFIVCFLFLLVQAVFGQSNSSITLQLENNTLKEVIEKLESKTSYTFYFQENWFSDIALNKDYQDVNINTILNDLLKETTLNYYIQDNRIILTNNTVINEKLASGIFKQDSVNINTNNTILFYNKNEDAKKDISIIGKQTDNINKPFFTLSGYARNENTNDPIQNLIISIADKDIRVTTNSKGFYSIEVPAGFNTIETQLFGFEETLNDVMVYNNGSLNLSIPEVAETLDEVVIDAKKDANIKEAVVGVTTIDVVGLKTIPVVLGERDVLRVATSLPGIKTAGEGSSGFNVRGGRTDQNLILLDDAVIYSPSHFLGFFTALNPFTTGSVNIYKGSIPAEFGGRLSSVFDIKTKTGNVEKFSGEGSIGPVTANLALEVPIVKEKSSLITGFRSTYSNWILRAIDEEDLKNSEASFYDIIAKYKHNINENNDIQASVYYSKDKFSITSDSLFKYNNLATSLKWDHSFNNKHKSEVILVNSQYKFDIGFEGDANLNFDFGYKVNETQLKLNMKYLHSKKHKFDYGLSTKLYNINPGEIKPNGDHSDVEPLTIDKEKALESAIYIADKFEVNDKLLIDLGIRYSFYAALGASTQNVYANDGPRNESTVSEIRNYGKNEFIKTYGGPEYRVSLRYFLSPSFSLKGSFNKSIQYIHLLSNNTTEAPTDTWKLSDLNTSPQRATQFALGLYKNLDDSDIELSLEGYYKKMKDLLDYKIGANLNLNENIEQELLQGEGKAYGIELLIKKEKGKLNGWLAYSYSRSLVKLDSPIDEERVNDGKYFSANFDKPHDFSLIANYKLTHRYSISTNFTYQTGRPVTFPIAKYTFAGEEQVVYSDRNKFRIPDYYRLDIGLNIEGNHKIKKLAHSFWNISVYNVLGRNNPYSVFFVNENGKIQAYKTSIFAVPIPTITYNFKF</sequence>
<dbReference type="Proteomes" id="UP001597533">
    <property type="component" value="Unassembled WGS sequence"/>
</dbReference>
<accession>A0ABW5WN37</accession>
<keyword evidence="12" id="KW-0732">Signal</keyword>
<feature type="signal peptide" evidence="12">
    <location>
        <begin position="1"/>
        <end position="20"/>
    </location>
</feature>
<feature type="chain" id="PRO_5045301014" evidence="12">
    <location>
        <begin position="21"/>
        <end position="912"/>
    </location>
</feature>
<dbReference type="PROSITE" id="PS52016">
    <property type="entry name" value="TONB_DEPENDENT_REC_3"/>
    <property type="match status" value="1"/>
</dbReference>
<keyword evidence="2 11" id="KW-0813">Transport</keyword>
<dbReference type="InterPro" id="IPR039426">
    <property type="entry name" value="TonB-dep_rcpt-like"/>
</dbReference>
<keyword evidence="3 11" id="KW-1134">Transmembrane beta strand</keyword>
<dbReference type="PANTHER" id="PTHR32552">
    <property type="entry name" value="FERRICHROME IRON RECEPTOR-RELATED"/>
    <property type="match status" value="1"/>
</dbReference>
<evidence type="ECO:0000256" key="4">
    <source>
        <dbReference type="ARBA" id="ARBA00022496"/>
    </source>
</evidence>
<evidence type="ECO:0000256" key="12">
    <source>
        <dbReference type="SAM" id="SignalP"/>
    </source>
</evidence>
<dbReference type="InterPro" id="IPR036942">
    <property type="entry name" value="Beta-barrel_TonB_sf"/>
</dbReference>
<keyword evidence="9 11" id="KW-0472">Membrane</keyword>
<evidence type="ECO:0000256" key="7">
    <source>
        <dbReference type="ARBA" id="ARBA00023065"/>
    </source>
</evidence>
<evidence type="ECO:0000313" key="15">
    <source>
        <dbReference type="Proteomes" id="UP001597533"/>
    </source>
</evidence>
<comment type="subcellular location">
    <subcellularLocation>
        <location evidence="1 11">Cell outer membrane</location>
        <topology evidence="1 11">Multi-pass membrane protein</topology>
    </subcellularLocation>
</comment>
<evidence type="ECO:0000259" key="13">
    <source>
        <dbReference type="Pfam" id="PF07715"/>
    </source>
</evidence>
<dbReference type="SUPFAM" id="SSF49464">
    <property type="entry name" value="Carboxypeptidase regulatory domain-like"/>
    <property type="match status" value="1"/>
</dbReference>
<keyword evidence="15" id="KW-1185">Reference proteome</keyword>
<evidence type="ECO:0000256" key="8">
    <source>
        <dbReference type="ARBA" id="ARBA00023077"/>
    </source>
</evidence>
<keyword evidence="7" id="KW-0406">Ion transport</keyword>
<dbReference type="Gene3D" id="2.60.40.1120">
    <property type="entry name" value="Carboxypeptidase-like, regulatory domain"/>
    <property type="match status" value="1"/>
</dbReference>
<evidence type="ECO:0000256" key="5">
    <source>
        <dbReference type="ARBA" id="ARBA00022692"/>
    </source>
</evidence>
<dbReference type="InterPro" id="IPR012910">
    <property type="entry name" value="Plug_dom"/>
</dbReference>
<evidence type="ECO:0000256" key="11">
    <source>
        <dbReference type="PROSITE-ProRule" id="PRU01360"/>
    </source>
</evidence>
<dbReference type="Gene3D" id="2.40.170.20">
    <property type="entry name" value="TonB-dependent receptor, beta-barrel domain"/>
    <property type="match status" value="1"/>
</dbReference>
<proteinExistence type="inferred from homology"/>
<evidence type="ECO:0000256" key="9">
    <source>
        <dbReference type="ARBA" id="ARBA00023136"/>
    </source>
</evidence>
<dbReference type="EMBL" id="JBHUOV010000002">
    <property type="protein sequence ID" value="MFD2823669.1"/>
    <property type="molecule type" value="Genomic_DNA"/>
</dbReference>
<dbReference type="Gene3D" id="2.170.130.10">
    <property type="entry name" value="TonB-dependent receptor, plug domain"/>
    <property type="match status" value="1"/>
</dbReference>
<organism evidence="14 15">
    <name type="scientific">Lacinutrix iliipiscaria</name>
    <dbReference type="NCBI Taxonomy" id="1230532"/>
    <lineage>
        <taxon>Bacteria</taxon>
        <taxon>Pseudomonadati</taxon>
        <taxon>Bacteroidota</taxon>
        <taxon>Flavobacteriia</taxon>
        <taxon>Flavobacteriales</taxon>
        <taxon>Flavobacteriaceae</taxon>
        <taxon>Lacinutrix</taxon>
    </lineage>
</organism>
<comment type="caution">
    <text evidence="14">The sequence shown here is derived from an EMBL/GenBank/DDBJ whole genome shotgun (WGS) entry which is preliminary data.</text>
</comment>
<dbReference type="PANTHER" id="PTHR32552:SF81">
    <property type="entry name" value="TONB-DEPENDENT OUTER MEMBRANE RECEPTOR"/>
    <property type="match status" value="1"/>
</dbReference>
<evidence type="ECO:0000256" key="1">
    <source>
        <dbReference type="ARBA" id="ARBA00004571"/>
    </source>
</evidence>
<dbReference type="Pfam" id="PF07715">
    <property type="entry name" value="Plug"/>
    <property type="match status" value="1"/>
</dbReference>
<keyword evidence="10 11" id="KW-0998">Cell outer membrane</keyword>
<evidence type="ECO:0000256" key="2">
    <source>
        <dbReference type="ARBA" id="ARBA00022448"/>
    </source>
</evidence>
<dbReference type="InterPro" id="IPR008969">
    <property type="entry name" value="CarboxyPept-like_regulatory"/>
</dbReference>
<evidence type="ECO:0000313" key="14">
    <source>
        <dbReference type="EMBL" id="MFD2823669.1"/>
    </source>
</evidence>
<dbReference type="InterPro" id="IPR037066">
    <property type="entry name" value="Plug_dom_sf"/>
</dbReference>
<dbReference type="RefSeq" id="WP_183487795.1">
    <property type="nucleotide sequence ID" value="NZ_JBHUOV010000002.1"/>
</dbReference>
<protein>
    <submittedName>
        <fullName evidence="14">Carboxypeptidase-like regulatory domain-containing protein</fullName>
    </submittedName>
</protein>
<name>A0ABW5WN37_9FLAO</name>
<keyword evidence="8" id="KW-0798">TonB box</keyword>
<feature type="domain" description="TonB-dependent receptor plug" evidence="13">
    <location>
        <begin position="255"/>
        <end position="346"/>
    </location>
</feature>
<evidence type="ECO:0000256" key="3">
    <source>
        <dbReference type="ARBA" id="ARBA00022452"/>
    </source>
</evidence>
<dbReference type="Pfam" id="PF13715">
    <property type="entry name" value="CarbopepD_reg_2"/>
    <property type="match status" value="1"/>
</dbReference>
<evidence type="ECO:0000256" key="6">
    <source>
        <dbReference type="ARBA" id="ARBA00023004"/>
    </source>
</evidence>
<comment type="similarity">
    <text evidence="11">Belongs to the TonB-dependent receptor family.</text>
</comment>
<reference evidence="15" key="1">
    <citation type="journal article" date="2019" name="Int. J. Syst. Evol. Microbiol.">
        <title>The Global Catalogue of Microorganisms (GCM) 10K type strain sequencing project: providing services to taxonomists for standard genome sequencing and annotation.</title>
        <authorList>
            <consortium name="The Broad Institute Genomics Platform"/>
            <consortium name="The Broad Institute Genome Sequencing Center for Infectious Disease"/>
            <person name="Wu L."/>
            <person name="Ma J."/>
        </authorList>
    </citation>
    <scope>NUCLEOTIDE SEQUENCE [LARGE SCALE GENOMIC DNA]</scope>
    <source>
        <strain evidence="15">KCTC 32141</strain>
    </source>
</reference>
<keyword evidence="5 11" id="KW-0812">Transmembrane</keyword>
<keyword evidence="4" id="KW-0410">Iron transport</keyword>